<evidence type="ECO:0000256" key="1">
    <source>
        <dbReference type="SAM" id="Phobius"/>
    </source>
</evidence>
<keyword evidence="1" id="KW-0812">Transmembrane</keyword>
<evidence type="ECO:0000259" key="2">
    <source>
        <dbReference type="Pfam" id="PF01030"/>
    </source>
</evidence>
<organism evidence="3 4">
    <name type="scientific">Smittium mucronatum</name>
    <dbReference type="NCBI Taxonomy" id="133383"/>
    <lineage>
        <taxon>Eukaryota</taxon>
        <taxon>Fungi</taxon>
        <taxon>Fungi incertae sedis</taxon>
        <taxon>Zoopagomycota</taxon>
        <taxon>Kickxellomycotina</taxon>
        <taxon>Harpellomycetes</taxon>
        <taxon>Harpellales</taxon>
        <taxon>Legeriomycetaceae</taxon>
        <taxon>Smittium</taxon>
    </lineage>
</organism>
<dbReference type="Proteomes" id="UP000187455">
    <property type="component" value="Unassembled WGS sequence"/>
</dbReference>
<dbReference type="Pfam" id="PF01030">
    <property type="entry name" value="Recep_L_domain"/>
    <property type="match status" value="1"/>
</dbReference>
<dbReference type="OrthoDB" id="536881at2759"/>
<evidence type="ECO:0000313" key="3">
    <source>
        <dbReference type="EMBL" id="OLY78350.1"/>
    </source>
</evidence>
<reference evidence="3 4" key="1">
    <citation type="journal article" date="2016" name="Mol. Biol. Evol.">
        <title>Genome-Wide Survey of Gut Fungi (Harpellales) Reveals the First Horizontally Transferred Ubiquitin Gene from a Mosquito Host.</title>
        <authorList>
            <person name="Wang Y."/>
            <person name="White M.M."/>
            <person name="Kvist S."/>
            <person name="Moncalvo J.M."/>
        </authorList>
    </citation>
    <scope>NUCLEOTIDE SEQUENCE [LARGE SCALE GENOMIC DNA]</scope>
    <source>
        <strain evidence="3 4">ALG-7-W6</strain>
    </source>
</reference>
<comment type="caution">
    <text evidence="3">The sequence shown here is derived from an EMBL/GenBank/DDBJ whole genome shotgun (WGS) entry which is preliminary data.</text>
</comment>
<dbReference type="SUPFAM" id="SSF52058">
    <property type="entry name" value="L domain-like"/>
    <property type="match status" value="2"/>
</dbReference>
<gene>
    <name evidence="3" type="ORF">AYI68_g7604</name>
</gene>
<dbReference type="InterPro" id="IPR036941">
    <property type="entry name" value="Rcpt_L-dom_sf"/>
</dbReference>
<keyword evidence="4" id="KW-1185">Reference proteome</keyword>
<dbReference type="STRING" id="133383.A0A1R0GN90"/>
<dbReference type="EMBL" id="LSSL01006671">
    <property type="protein sequence ID" value="OLY78350.1"/>
    <property type="molecule type" value="Genomic_DNA"/>
</dbReference>
<feature type="domain" description="Receptor L-domain" evidence="2">
    <location>
        <begin position="24"/>
        <end position="107"/>
    </location>
</feature>
<accession>A0A1R0GN90</accession>
<protein>
    <submittedName>
        <fullName evidence="3">Cell wall protein ecm33</fullName>
    </submittedName>
</protein>
<dbReference type="InterPro" id="IPR000494">
    <property type="entry name" value="Rcpt_L-dom"/>
</dbReference>
<sequence>MVAEKTCSDQVFIRKQEDIQKVKDCTVLMGDIHIEGIDLGKIELSSLKKVHGDITVKNLKMTNLISFPKLEEARRLYFGNNIRLYQIDLPELVFSTSIVITKNSELNILDLNKFESARIFVLESSQIKILKMERMQYARIFDIHNNSNLDSIELPLLKECRDKLIISENDRLEKIYTPKLFTIDGGLLVDNNDSLMYLYNFFYLENIGDLILNGNIEELYLKENAKINGKCQLSGPEPFICEDLKSKIFKLTNVVCECGNKAAISNSAESPSGIKPKKLGYDNTKEIKNTNADEKLKNNVAAKIPGESKNNLNSGRMNRKVKSSSTKCRMIMSKENMLAIYLVFLSQVFLLHYLSYPNIF</sequence>
<dbReference type="AlphaFoldDB" id="A0A1R0GN90"/>
<proteinExistence type="predicted"/>
<keyword evidence="1" id="KW-0472">Membrane</keyword>
<keyword evidence="1" id="KW-1133">Transmembrane helix</keyword>
<dbReference type="Gene3D" id="3.80.20.20">
    <property type="entry name" value="Receptor L-domain"/>
    <property type="match status" value="1"/>
</dbReference>
<name>A0A1R0GN90_9FUNG</name>
<feature type="transmembrane region" description="Helical" evidence="1">
    <location>
        <begin position="338"/>
        <end position="356"/>
    </location>
</feature>
<evidence type="ECO:0000313" key="4">
    <source>
        <dbReference type="Proteomes" id="UP000187455"/>
    </source>
</evidence>